<sequence length="253" mass="25864">MTGLLVERADAVLRIVFDRPERLNALTAGVLRRAADAVEEAAADPRVRVIVFGGTGRAFSSGADLSSVDGDGTEGIDQANRLVGAIAGTPKPVVAAVNGGAAGVGCSIALACDLIWAAESAYFLLAFAGVGLMPDGGATATVAAAVGRARAARMALLAERIPARQALDWGLISAVAPDEALSAEVDEVVARLAAGPTAAYAETKKALRASTLPDLDGALARERAGQLRLFASEDFAEGVRAFIEHRPARFTGS</sequence>
<dbReference type="CDD" id="cd06558">
    <property type="entry name" value="crotonase-like"/>
    <property type="match status" value="1"/>
</dbReference>
<evidence type="ECO:0000313" key="2">
    <source>
        <dbReference type="EMBL" id="GHF41049.1"/>
    </source>
</evidence>
<dbReference type="PANTHER" id="PTHR43459:SF1">
    <property type="entry name" value="EG:BACN32G11.4 PROTEIN"/>
    <property type="match status" value="1"/>
</dbReference>
<dbReference type="OrthoDB" id="9777711at2"/>
<reference evidence="2" key="2">
    <citation type="submission" date="2020-09" db="EMBL/GenBank/DDBJ databases">
        <authorList>
            <person name="Sun Q."/>
            <person name="Zhou Y."/>
        </authorList>
    </citation>
    <scope>NUCLEOTIDE SEQUENCE</scope>
    <source>
        <strain evidence="2">CGMCC 4.7679</strain>
    </source>
</reference>
<proteinExistence type="inferred from homology"/>
<dbReference type="EMBL" id="BNAV01000001">
    <property type="protein sequence ID" value="GHF41049.1"/>
    <property type="molecule type" value="Genomic_DNA"/>
</dbReference>
<comment type="caution">
    <text evidence="2">The sequence shown here is derived from an EMBL/GenBank/DDBJ whole genome shotgun (WGS) entry which is preliminary data.</text>
</comment>
<dbReference type="InterPro" id="IPR014748">
    <property type="entry name" value="Enoyl-CoA_hydra_C"/>
</dbReference>
<dbReference type="PANTHER" id="PTHR43459">
    <property type="entry name" value="ENOYL-COA HYDRATASE"/>
    <property type="match status" value="1"/>
</dbReference>
<organism evidence="2 3">
    <name type="scientific">Amycolatopsis bartoniae</name>
    <dbReference type="NCBI Taxonomy" id="941986"/>
    <lineage>
        <taxon>Bacteria</taxon>
        <taxon>Bacillati</taxon>
        <taxon>Actinomycetota</taxon>
        <taxon>Actinomycetes</taxon>
        <taxon>Pseudonocardiales</taxon>
        <taxon>Pseudonocardiaceae</taxon>
        <taxon>Amycolatopsis</taxon>
    </lineage>
</organism>
<protein>
    <submittedName>
        <fullName evidence="2">Enoyl-CoA hydratase</fullName>
    </submittedName>
</protein>
<dbReference type="Proteomes" id="UP000658656">
    <property type="component" value="Unassembled WGS sequence"/>
</dbReference>
<keyword evidence="3" id="KW-1185">Reference proteome</keyword>
<evidence type="ECO:0000313" key="3">
    <source>
        <dbReference type="Proteomes" id="UP000658656"/>
    </source>
</evidence>
<dbReference type="Gene3D" id="1.10.12.10">
    <property type="entry name" value="Lyase 2-enoyl-coa Hydratase, Chain A, domain 2"/>
    <property type="match status" value="1"/>
</dbReference>
<dbReference type="InterPro" id="IPR001753">
    <property type="entry name" value="Enoyl-CoA_hydra/iso"/>
</dbReference>
<dbReference type="SUPFAM" id="SSF52096">
    <property type="entry name" value="ClpP/crotonase"/>
    <property type="match status" value="1"/>
</dbReference>
<gene>
    <name evidence="2" type="primary">echA11</name>
    <name evidence="2" type="ORF">GCM10017566_13100</name>
</gene>
<reference evidence="2" key="1">
    <citation type="journal article" date="2014" name="Int. J. Syst. Evol. Microbiol.">
        <title>Complete genome sequence of Corynebacterium casei LMG S-19264T (=DSM 44701T), isolated from a smear-ripened cheese.</title>
        <authorList>
            <consortium name="US DOE Joint Genome Institute (JGI-PGF)"/>
            <person name="Walter F."/>
            <person name="Albersmeier A."/>
            <person name="Kalinowski J."/>
            <person name="Ruckert C."/>
        </authorList>
    </citation>
    <scope>NUCLEOTIDE SEQUENCE</scope>
    <source>
        <strain evidence="2">CGMCC 4.7679</strain>
    </source>
</reference>
<dbReference type="RefSeq" id="WP_145936109.1">
    <property type="nucleotide sequence ID" value="NZ_BNAV01000001.1"/>
</dbReference>
<evidence type="ECO:0000256" key="1">
    <source>
        <dbReference type="ARBA" id="ARBA00005254"/>
    </source>
</evidence>
<accession>A0A8H9M3R9</accession>
<dbReference type="InterPro" id="IPR029045">
    <property type="entry name" value="ClpP/crotonase-like_dom_sf"/>
</dbReference>
<name>A0A8H9M3R9_9PSEU</name>
<comment type="similarity">
    <text evidence="1">Belongs to the enoyl-CoA hydratase/isomerase family.</text>
</comment>
<dbReference type="AlphaFoldDB" id="A0A8H9M3R9"/>
<dbReference type="Gene3D" id="3.90.226.10">
    <property type="entry name" value="2-enoyl-CoA Hydratase, Chain A, domain 1"/>
    <property type="match status" value="1"/>
</dbReference>
<dbReference type="GO" id="GO:0003824">
    <property type="term" value="F:catalytic activity"/>
    <property type="evidence" value="ECO:0007669"/>
    <property type="project" value="UniProtKB-ARBA"/>
</dbReference>
<dbReference type="Pfam" id="PF00378">
    <property type="entry name" value="ECH_1"/>
    <property type="match status" value="1"/>
</dbReference>